<evidence type="ECO:0000313" key="4">
    <source>
        <dbReference type="EMBL" id="WVN85757.1"/>
    </source>
</evidence>
<feature type="compositionally biased region" description="Low complexity" evidence="2">
    <location>
        <begin position="113"/>
        <end position="129"/>
    </location>
</feature>
<proteinExistence type="predicted"/>
<dbReference type="KEGG" id="cdep:91085122"/>
<dbReference type="AlphaFoldDB" id="A0AAJ8LZM6"/>
<feature type="compositionally biased region" description="Polar residues" evidence="2">
    <location>
        <begin position="42"/>
        <end position="53"/>
    </location>
</feature>
<reference evidence="4" key="1">
    <citation type="submission" date="2016-06" db="EMBL/GenBank/DDBJ databases">
        <authorList>
            <person name="Cuomo C."/>
            <person name="Litvintseva A."/>
            <person name="Heitman J."/>
            <person name="Chen Y."/>
            <person name="Sun S."/>
            <person name="Springer D."/>
            <person name="Dromer F."/>
            <person name="Young S."/>
            <person name="Zeng Q."/>
            <person name="Chapman S."/>
            <person name="Gujja S."/>
            <person name="Saif S."/>
            <person name="Birren B."/>
        </authorList>
    </citation>
    <scope>NUCLEOTIDE SEQUENCE</scope>
    <source>
        <strain evidence="4">CBS 7841</strain>
    </source>
</reference>
<reference evidence="4" key="2">
    <citation type="journal article" date="2022" name="Elife">
        <title>Obligate sexual reproduction of a homothallic fungus closely related to the Cryptococcus pathogenic species complex.</title>
        <authorList>
            <person name="Passer A.R."/>
            <person name="Clancey S.A."/>
            <person name="Shea T."/>
            <person name="David-Palma M."/>
            <person name="Averette A.F."/>
            <person name="Boekhout T."/>
            <person name="Porcel B.M."/>
            <person name="Nowrousian M."/>
            <person name="Cuomo C.A."/>
            <person name="Sun S."/>
            <person name="Heitman J."/>
            <person name="Coelho M.A."/>
        </authorList>
    </citation>
    <scope>NUCLEOTIDE SEQUENCE</scope>
    <source>
        <strain evidence="4">CBS 7841</strain>
    </source>
</reference>
<feature type="coiled-coil region" evidence="1">
    <location>
        <begin position="718"/>
        <end position="876"/>
    </location>
</feature>
<dbReference type="Proteomes" id="UP000094043">
    <property type="component" value="Chromosome 1"/>
</dbReference>
<evidence type="ECO:0000256" key="1">
    <source>
        <dbReference type="SAM" id="Coils"/>
    </source>
</evidence>
<organism evidence="4 5">
    <name type="scientific">Cryptococcus depauperatus CBS 7841</name>
    <dbReference type="NCBI Taxonomy" id="1295531"/>
    <lineage>
        <taxon>Eukaryota</taxon>
        <taxon>Fungi</taxon>
        <taxon>Dikarya</taxon>
        <taxon>Basidiomycota</taxon>
        <taxon>Agaricomycotina</taxon>
        <taxon>Tremellomycetes</taxon>
        <taxon>Tremellales</taxon>
        <taxon>Cryptococcaceae</taxon>
        <taxon>Cryptococcus</taxon>
    </lineage>
</organism>
<dbReference type="EMBL" id="CP143784">
    <property type="protein sequence ID" value="WVN85757.1"/>
    <property type="molecule type" value="Genomic_DNA"/>
</dbReference>
<reference evidence="4" key="3">
    <citation type="submission" date="2024-01" db="EMBL/GenBank/DDBJ databases">
        <authorList>
            <person name="Coelho M.A."/>
            <person name="David-Palma M."/>
            <person name="Shea T."/>
            <person name="Sun S."/>
            <person name="Cuomo C.A."/>
            <person name="Heitman J."/>
        </authorList>
    </citation>
    <scope>NUCLEOTIDE SEQUENCE</scope>
    <source>
        <strain evidence="4">CBS 7841</strain>
    </source>
</reference>
<feature type="coiled-coil region" evidence="1">
    <location>
        <begin position="275"/>
        <end position="302"/>
    </location>
</feature>
<dbReference type="Pfam" id="PF15456">
    <property type="entry name" value="Uds1"/>
    <property type="match status" value="1"/>
</dbReference>
<feature type="domain" description="Up-regulated during septation protein 1" evidence="3">
    <location>
        <begin position="209"/>
        <end position="320"/>
    </location>
</feature>
<dbReference type="RefSeq" id="XP_066066457.1">
    <property type="nucleotide sequence ID" value="XM_066210360.1"/>
</dbReference>
<feature type="coiled-coil region" evidence="1">
    <location>
        <begin position="509"/>
        <end position="586"/>
    </location>
</feature>
<gene>
    <name evidence="4" type="ORF">L203_100908</name>
</gene>
<feature type="compositionally biased region" description="Basic and acidic residues" evidence="2">
    <location>
        <begin position="61"/>
        <end position="80"/>
    </location>
</feature>
<keyword evidence="5" id="KW-1185">Reference proteome</keyword>
<sequence>MAADMGHPQDARNGAISPTSSGGGRMTKAAFFRSRSPPIVSPTASSSGQSHNMGDSMLLRLDMDIQRDQERADLPIRENTNKALPVNQGAMMDGGLRHPVNPASTSSTPLPHPASASSRPSSHTAHSTRPPYSHARQSSRSRPTHSRQQSSHSQNPHTTLPGISRGMGSISSPNSDSGYERSMENTDRSPSMRDGGISLTEGSDEMHLTLLAGQAAMDCEGKEVGTWEEVGDWKKELSLLASRLDSAQSRHQRESKILTAARALQKLNNSNKRMSKQTTESLEQAEKKVEAAERDLLVLRDREGSLRKRLLEHYSSVMSWEIKRVSKVSSQTQVKLEHQSHKLASMAQREEDLVREMVENKRRAMEFESAVRELDKSKRKMSEMETVISEMVRRENRLEKEAVNLQSRLQTLEQEKQAWSYERSQFDREKKVWSEEKEEWQKHLDNWDAERQHWKEEKEVLFGDRERLVQGGKMSEKDRQLKDHVRMTVGSLLGRKAGLSSEEEIAPALEEVRSLLSRREQEVLNLKEEVKEVNMGLEEELKRIAEDRDAWKGRSEMAEGTSREEISLLEKRLRQQQDQISDLTLHNESLSTSLTAAQATLSSLPSPDTSQATQVRIDSLTSELEEMSKQLALVWPLLPTRSLREKADLIDPRTGASNRALASPSNTVNFEALQSLYSSHSSVDGKVGSVPEALERIKWMVEDGSLLIDRVVRMGKEREVLRANAAKAKKLVEDSTRNLETYQKQVTLLEDRLAKSSRSESHFLDELNSLQTTLTASQQSKIQLESQLAQQKEICARLSEANNTLSAKTLNMAQAAEDEKKNLAEKLQIEVDDLRKKLKTTEEDADEERAKSTGQRIKLLDELNSLQAEVGELRKQLRARS</sequence>
<name>A0AAJ8LZM6_9TREE</name>
<keyword evidence="1" id="KW-0175">Coiled coil</keyword>
<accession>A0AAJ8LZM6</accession>
<evidence type="ECO:0000313" key="5">
    <source>
        <dbReference type="Proteomes" id="UP000094043"/>
    </source>
</evidence>
<dbReference type="GeneID" id="91085122"/>
<feature type="compositionally biased region" description="Polar residues" evidence="2">
    <location>
        <begin position="146"/>
        <end position="158"/>
    </location>
</feature>
<protein>
    <recommendedName>
        <fullName evidence="3">Up-regulated during septation protein 1 domain-containing protein</fullName>
    </recommendedName>
</protein>
<dbReference type="InterPro" id="IPR029191">
    <property type="entry name" value="Uds1"/>
</dbReference>
<evidence type="ECO:0000256" key="2">
    <source>
        <dbReference type="SAM" id="MobiDB-lite"/>
    </source>
</evidence>
<evidence type="ECO:0000259" key="3">
    <source>
        <dbReference type="Pfam" id="PF15456"/>
    </source>
</evidence>
<feature type="coiled-coil region" evidence="1">
    <location>
        <begin position="381"/>
        <end position="457"/>
    </location>
</feature>
<feature type="region of interest" description="Disordered" evidence="2">
    <location>
        <begin position="1"/>
        <end position="200"/>
    </location>
</feature>
<feature type="compositionally biased region" description="Basic and acidic residues" evidence="2">
    <location>
        <begin position="178"/>
        <end position="191"/>
    </location>
</feature>